<dbReference type="InterPro" id="IPR012910">
    <property type="entry name" value="Plug_dom"/>
</dbReference>
<evidence type="ECO:0000256" key="2">
    <source>
        <dbReference type="ARBA" id="ARBA00023136"/>
    </source>
</evidence>
<evidence type="ECO:0000313" key="7">
    <source>
        <dbReference type="Proteomes" id="UP001155483"/>
    </source>
</evidence>
<reference evidence="6" key="2">
    <citation type="submission" date="2023-04" db="EMBL/GenBank/DDBJ databases">
        <title>Paracnuella aquatica gen. nov., sp. nov., a member of the family Chitinophagaceae isolated from a hot spring.</title>
        <authorList>
            <person name="Wang C."/>
        </authorList>
    </citation>
    <scope>NUCLEOTIDE SEQUENCE</scope>
    <source>
        <strain evidence="6">LB-8</strain>
    </source>
</reference>
<feature type="signal peptide" evidence="4">
    <location>
        <begin position="1"/>
        <end position="34"/>
    </location>
</feature>
<evidence type="ECO:0000313" key="6">
    <source>
        <dbReference type="EMBL" id="MCU7548810.1"/>
    </source>
</evidence>
<keyword evidence="4" id="KW-0732">Signal</keyword>
<dbReference type="EMBL" id="JAOTIF010000003">
    <property type="protein sequence ID" value="MCU7548810.1"/>
    <property type="molecule type" value="Genomic_DNA"/>
</dbReference>
<dbReference type="Gene3D" id="2.170.130.10">
    <property type="entry name" value="TonB-dependent receptor, plug domain"/>
    <property type="match status" value="1"/>
</dbReference>
<dbReference type="RefSeq" id="WP_279296255.1">
    <property type="nucleotide sequence ID" value="NZ_JAOTIF010000003.1"/>
</dbReference>
<feature type="domain" description="TonB-dependent receptor plug" evidence="5">
    <location>
        <begin position="147"/>
        <end position="285"/>
    </location>
</feature>
<dbReference type="SUPFAM" id="SSF56935">
    <property type="entry name" value="Porins"/>
    <property type="match status" value="1"/>
</dbReference>
<comment type="caution">
    <text evidence="6">The sequence shown here is derived from an EMBL/GenBank/DDBJ whole genome shotgun (WGS) entry which is preliminary data.</text>
</comment>
<dbReference type="Pfam" id="PF07715">
    <property type="entry name" value="Plug"/>
    <property type="match status" value="1"/>
</dbReference>
<keyword evidence="2" id="KW-0472">Membrane</keyword>
<dbReference type="InterPro" id="IPR037066">
    <property type="entry name" value="Plug_dom_sf"/>
</dbReference>
<dbReference type="Gene3D" id="2.40.170.20">
    <property type="entry name" value="TonB-dependent receptor, beta-barrel domain"/>
    <property type="match status" value="1"/>
</dbReference>
<evidence type="ECO:0000259" key="5">
    <source>
        <dbReference type="Pfam" id="PF07715"/>
    </source>
</evidence>
<accession>A0A9X3B739</accession>
<keyword evidence="3" id="KW-0998">Cell outer membrane</keyword>
<dbReference type="InterPro" id="IPR036942">
    <property type="entry name" value="Beta-barrel_TonB_sf"/>
</dbReference>
<reference evidence="6" key="1">
    <citation type="submission" date="2022-09" db="EMBL/GenBank/DDBJ databases">
        <authorList>
            <person name="Yuan C."/>
            <person name="Ke Z."/>
        </authorList>
    </citation>
    <scope>NUCLEOTIDE SEQUENCE</scope>
    <source>
        <strain evidence="6">LB-8</strain>
    </source>
</reference>
<comment type="subcellular location">
    <subcellularLocation>
        <location evidence="1">Cell outer membrane</location>
    </subcellularLocation>
</comment>
<dbReference type="AlphaFoldDB" id="A0A9X3B739"/>
<sequence length="1069" mass="118073">MRIVLSTQLSRTRSVSLLTSFLCFSLCLCNKSFAGNGFFFQKPAKDSVPQKTIAKLKISVRDRNDGGALDSVYVSVGNKKGYTDRNGYIEFDSVKAIYPVSFSKSGYYSDWRTAKPSILLHLSKKEGKSPISTINNGMYERPGEHFSGSATVVSGSELRKISSLSFADALQFYDPSVIVTRDNNYGDNPNITPGIKLKGANHFPASATIEAKPGTINTGVQVNASSNDFIADQIGNPNQPAFFVNGVQVALRSALDIDINRIQKITILKDAAATAVYGVRGGQGVILIETLRPQEGKLRVSYSGQVQVAEADLSSYQIMSAKEKLAFEMDNGFYANAPELYQSRLNQVNKSGQTDWLKLPLRQAIGSKHLLALDGGSENMSYGLDFSYNDVQGAMKGAFRKTTSFGGYMSSRIKNVEFNNHLTYYNINATQSPYGSFDQYTWQNGYWNPYDTVTGKMTKLLEEVNYLGTKKPFYNPAYNGTLSTKDATDYSRIANTTNIDWNMGHGFKINGLLAYSRQAEQINQFLPPGHTEYADYSPANFFKRGNYFQNNSVFTSTEAALRLHYNKKIGLNQIYVSAGGSAIQTGSEAAGISISGFTSDKLTDIAFGSGYDTKRPTTNKVVTRLASGFGNLTYSYDNRYQAEVSGNADASSQFGNNQQVAPHWSAGASWNLHQERFFRTNKVVDLFRLRASIGTTGDYSFLSYLGRTSFNYYTDKQYILAGSTTGTRGIGLGAFLTGFANDSLSAPQTFQQNIGIDAQLLQSRLSIRVDAYRQKTSELILPITSPAYTGFQGFSYYDNLGAIENKGVAFTVNYALIRNTPKSIYWNISVNGLHNENRIAATSNFIDQFNEANNDMEIDQTKPQDRFVVGQSLSGIWAVRSLGIDANTGEELYVKADGSQTSDWNAADKVLIADMTPKWQGTFGTSVIIKNISAGIYFNYQMGAEGYNQTLADKVENASMLYNTDERAAGGRWKQPRDQAAFKPVSLDGLVTSPTYVTSRFVQDNDFVNCSAVSMSYALPQGFAAKIHAQSLRIGLMGNNIFQWQAMKAERGIYYPFQRQYTFSINTTF</sequence>
<organism evidence="6 7">
    <name type="scientific">Paraflavisolibacter caeni</name>
    <dbReference type="NCBI Taxonomy" id="2982496"/>
    <lineage>
        <taxon>Bacteria</taxon>
        <taxon>Pseudomonadati</taxon>
        <taxon>Bacteroidota</taxon>
        <taxon>Chitinophagia</taxon>
        <taxon>Chitinophagales</taxon>
        <taxon>Chitinophagaceae</taxon>
        <taxon>Paraflavisolibacter</taxon>
    </lineage>
</organism>
<name>A0A9X3B739_9BACT</name>
<proteinExistence type="predicted"/>
<evidence type="ECO:0000256" key="3">
    <source>
        <dbReference type="ARBA" id="ARBA00023237"/>
    </source>
</evidence>
<protein>
    <submittedName>
        <fullName evidence="6">SusC/RagA family TonB-linked outer membrane protein</fullName>
    </submittedName>
</protein>
<keyword evidence="7" id="KW-1185">Reference proteome</keyword>
<feature type="chain" id="PRO_5040914447" evidence="4">
    <location>
        <begin position="35"/>
        <end position="1069"/>
    </location>
</feature>
<dbReference type="NCBIfam" id="TIGR04057">
    <property type="entry name" value="SusC_RagA_signa"/>
    <property type="match status" value="1"/>
</dbReference>
<evidence type="ECO:0000256" key="4">
    <source>
        <dbReference type="SAM" id="SignalP"/>
    </source>
</evidence>
<gene>
    <name evidence="6" type="ORF">OCK74_06755</name>
</gene>
<dbReference type="GO" id="GO:0009279">
    <property type="term" value="C:cell outer membrane"/>
    <property type="evidence" value="ECO:0007669"/>
    <property type="project" value="UniProtKB-SubCell"/>
</dbReference>
<dbReference type="Proteomes" id="UP001155483">
    <property type="component" value="Unassembled WGS sequence"/>
</dbReference>
<dbReference type="InterPro" id="IPR023996">
    <property type="entry name" value="TonB-dep_OMP_SusC/RagA"/>
</dbReference>
<dbReference type="NCBIfam" id="TIGR04056">
    <property type="entry name" value="OMP_RagA_SusC"/>
    <property type="match status" value="1"/>
</dbReference>
<evidence type="ECO:0000256" key="1">
    <source>
        <dbReference type="ARBA" id="ARBA00004442"/>
    </source>
</evidence>
<dbReference type="InterPro" id="IPR023997">
    <property type="entry name" value="TonB-dep_OMP_SusC/RagA_CS"/>
</dbReference>